<protein>
    <submittedName>
        <fullName evidence="2">Uncharacterized protein</fullName>
    </submittedName>
</protein>
<evidence type="ECO:0000256" key="1">
    <source>
        <dbReference type="SAM" id="Coils"/>
    </source>
</evidence>
<reference evidence="2" key="1">
    <citation type="submission" date="2022-07" db="EMBL/GenBank/DDBJ databases">
        <title>Sphingomonas sp. nov., a novel bacterium isolated from the north slope of the Mount Everest.</title>
        <authorList>
            <person name="Cui X."/>
            <person name="Liu Y."/>
        </authorList>
    </citation>
    <scope>NUCLEOTIDE SEQUENCE</scope>
    <source>
        <strain evidence="2">S5-59</strain>
    </source>
</reference>
<gene>
    <name evidence="2" type="ORF">NMP03_03360</name>
</gene>
<dbReference type="EMBL" id="CP101740">
    <property type="protein sequence ID" value="UUL83284.1"/>
    <property type="molecule type" value="Genomic_DNA"/>
</dbReference>
<name>A0ABY5LBW5_9SPHN</name>
<organism evidence="2 3">
    <name type="scientific">Sphingomonas qomolangmaensis</name>
    <dbReference type="NCBI Taxonomy" id="2918765"/>
    <lineage>
        <taxon>Bacteria</taxon>
        <taxon>Pseudomonadati</taxon>
        <taxon>Pseudomonadota</taxon>
        <taxon>Alphaproteobacteria</taxon>
        <taxon>Sphingomonadales</taxon>
        <taxon>Sphingomonadaceae</taxon>
        <taxon>Sphingomonas</taxon>
    </lineage>
</organism>
<sequence length="64" mass="7073">MASEPPHPAIERIERAVSRIEQAAAARAYDADSMARRHAALRERMEEAVAALDELIAREDGDKS</sequence>
<evidence type="ECO:0000313" key="2">
    <source>
        <dbReference type="EMBL" id="UUL83284.1"/>
    </source>
</evidence>
<keyword evidence="3" id="KW-1185">Reference proteome</keyword>
<evidence type="ECO:0000313" key="3">
    <source>
        <dbReference type="Proteomes" id="UP001058533"/>
    </source>
</evidence>
<accession>A0ABY5LBW5</accession>
<keyword evidence="1" id="KW-0175">Coiled coil</keyword>
<dbReference type="Proteomes" id="UP001058533">
    <property type="component" value="Chromosome"/>
</dbReference>
<dbReference type="RefSeq" id="WP_256507127.1">
    <property type="nucleotide sequence ID" value="NZ_CP101740.1"/>
</dbReference>
<proteinExistence type="predicted"/>
<feature type="coiled-coil region" evidence="1">
    <location>
        <begin position="31"/>
        <end position="58"/>
    </location>
</feature>